<proteinExistence type="predicted"/>
<dbReference type="KEGG" id="vg:80034291"/>
<protein>
    <recommendedName>
        <fullName evidence="3">Head-to-tail stopper</fullName>
    </recommendedName>
</protein>
<evidence type="ECO:0008006" key="3">
    <source>
        <dbReference type="Google" id="ProtNLM"/>
    </source>
</evidence>
<accession>A0A411CQ67</accession>
<evidence type="ECO:0000313" key="2">
    <source>
        <dbReference type="Proteomes" id="UP000290693"/>
    </source>
</evidence>
<reference evidence="1 2" key="1">
    <citation type="submission" date="2019-01" db="EMBL/GenBank/DDBJ databases">
        <authorList>
            <person name="Adair T.L."/>
            <person name="Lucas L.G."/>
            <person name="Young A.M."/>
            <person name="Antrich S.C."/>
            <person name="Baird A.G."/>
            <person name="Dunn E.L."/>
            <person name="Fernandes B.I."/>
            <person name="Fraley E.G."/>
            <person name="Ghanem A.X."/>
            <person name="Gilbert M.G."/>
            <person name="Morris T.B."/>
            <person name="Nortch B.D."/>
            <person name="Overcash M.E."/>
            <person name="Pavleszek K.E."/>
            <person name="Pellegrini L.I.O."/>
            <person name="Pham L.T."/>
            <person name="Rule L.S."/>
            <person name="Schultz E.M."/>
            <person name="Smith J."/>
            <person name="Thong B.J."/>
            <person name="Turner H.A."/>
            <person name="Walker G."/>
            <person name="Whitaker Z.J."/>
            <person name="Wilsey R.N."/>
            <person name="Yanney R.L."/>
            <person name="Klyczek K."/>
            <person name="Garlena R.A."/>
            <person name="Russell D.A."/>
            <person name="Pope W.H."/>
            <person name="Jacobs-Sera D."/>
            <person name="Hatfull G.F."/>
        </authorList>
    </citation>
    <scope>NUCLEOTIDE SEQUENCE [LARGE SCALE GENOMIC DNA]</scope>
</reference>
<sequence>MLSVFSPTDWATADWHVDVIVLRGGGRDAKGNPLPVQEIPRTGVTVCPRSTEDPLDRSDVASSTAVLYDEDLTFRYQSTDRIRVPAGSLMAGEWSVAGRPGEWPMGSEVGLAKA</sequence>
<evidence type="ECO:0000313" key="1">
    <source>
        <dbReference type="EMBL" id="QAY16064.1"/>
    </source>
</evidence>
<keyword evidence="2" id="KW-1185">Reference proteome</keyword>
<name>A0A411CQ67_9CAUD</name>
<dbReference type="RefSeq" id="YP_010761177.1">
    <property type="nucleotide sequence ID" value="NC_073593.1"/>
</dbReference>
<organism evidence="1 2">
    <name type="scientific">Arthrobacter phage Elesar</name>
    <dbReference type="NCBI Taxonomy" id="2510522"/>
    <lineage>
        <taxon>Viruses</taxon>
        <taxon>Duplodnaviria</taxon>
        <taxon>Heunggongvirae</taxon>
        <taxon>Uroviricota</taxon>
        <taxon>Caudoviricetes</taxon>
        <taxon>Daemsvirinae</taxon>
        <taxon>Elesarvirus</taxon>
        <taxon>Elesarvirus elesar</taxon>
    </lineage>
</organism>
<dbReference type="Proteomes" id="UP000290693">
    <property type="component" value="Segment"/>
</dbReference>
<gene>
    <name evidence="1" type="primary">12</name>
    <name evidence="1" type="ORF">SEA_ELESAR_12</name>
</gene>
<dbReference type="EMBL" id="MK392368">
    <property type="protein sequence ID" value="QAY16064.1"/>
    <property type="molecule type" value="Genomic_DNA"/>
</dbReference>
<dbReference type="GeneID" id="80034291"/>